<dbReference type="InterPro" id="IPR041519">
    <property type="entry name" value="HEPN_RiboL-PSP"/>
</dbReference>
<comment type="caution">
    <text evidence="2">The sequence shown here is derived from an EMBL/GenBank/DDBJ whole genome shotgun (WGS) entry which is preliminary data.</text>
</comment>
<evidence type="ECO:0000313" key="3">
    <source>
        <dbReference type="Proteomes" id="UP000249061"/>
    </source>
</evidence>
<evidence type="ECO:0000313" key="2">
    <source>
        <dbReference type="EMBL" id="PZR08095.1"/>
    </source>
</evidence>
<dbReference type="EMBL" id="QFQP01000027">
    <property type="protein sequence ID" value="PZR08095.1"/>
    <property type="molecule type" value="Genomic_DNA"/>
</dbReference>
<name>A0A2W5T9E7_9BACT</name>
<proteinExistence type="predicted"/>
<sequence>MRGAIAVLYAHWEGFIKHSSELYLAYLIERRHDYIELRFNFVALGLRSQLLSALQRGGVEALAKQIEFIHSGLRSRARFSFKNVVDTKSNLSVAVFKDIVSAIGLVYRDEFAVAEKPIIERLLELRNGIAHGEWRKVELSEFSEIYVKIDELLAMFAADLENAALNRSYLRT</sequence>
<organism evidence="2 3">
    <name type="scientific">Archangium gephyra</name>
    <dbReference type="NCBI Taxonomy" id="48"/>
    <lineage>
        <taxon>Bacteria</taxon>
        <taxon>Pseudomonadati</taxon>
        <taxon>Myxococcota</taxon>
        <taxon>Myxococcia</taxon>
        <taxon>Myxococcales</taxon>
        <taxon>Cystobacterineae</taxon>
        <taxon>Archangiaceae</taxon>
        <taxon>Archangium</taxon>
    </lineage>
</organism>
<dbReference type="AlphaFoldDB" id="A0A2W5T9E7"/>
<reference evidence="2 3" key="1">
    <citation type="submission" date="2017-08" db="EMBL/GenBank/DDBJ databases">
        <title>Infants hospitalized years apart are colonized by the same room-sourced microbial strains.</title>
        <authorList>
            <person name="Brooks B."/>
            <person name="Olm M.R."/>
            <person name="Firek B.A."/>
            <person name="Baker R."/>
            <person name="Thomas B.C."/>
            <person name="Morowitz M.J."/>
            <person name="Banfield J.F."/>
        </authorList>
    </citation>
    <scope>NUCLEOTIDE SEQUENCE [LARGE SCALE GENOMIC DNA]</scope>
    <source>
        <strain evidence="2">S2_003_000_R2_14</strain>
    </source>
</reference>
<protein>
    <recommendedName>
        <fullName evidence="1">RiboL-PSP-HEPN domain-containing protein</fullName>
    </recommendedName>
</protein>
<accession>A0A2W5T9E7</accession>
<dbReference type="Proteomes" id="UP000249061">
    <property type="component" value="Unassembled WGS sequence"/>
</dbReference>
<dbReference type="Pfam" id="PF18735">
    <property type="entry name" value="HEPN_RiboL-PSP"/>
    <property type="match status" value="1"/>
</dbReference>
<evidence type="ECO:0000259" key="1">
    <source>
        <dbReference type="Pfam" id="PF18735"/>
    </source>
</evidence>
<feature type="domain" description="RiboL-PSP-HEPN" evidence="1">
    <location>
        <begin position="3"/>
        <end position="161"/>
    </location>
</feature>
<gene>
    <name evidence="2" type="ORF">DI536_26030</name>
</gene>